<dbReference type="Gene3D" id="1.10.10.10">
    <property type="entry name" value="Winged helix-like DNA-binding domain superfamily/Winged helix DNA-binding domain"/>
    <property type="match status" value="1"/>
</dbReference>
<organism evidence="6 7">
    <name type="scientific">Beauveria bassiana D1-5</name>
    <dbReference type="NCBI Taxonomy" id="1245745"/>
    <lineage>
        <taxon>Eukaryota</taxon>
        <taxon>Fungi</taxon>
        <taxon>Dikarya</taxon>
        <taxon>Ascomycota</taxon>
        <taxon>Pezizomycotina</taxon>
        <taxon>Sordariomycetes</taxon>
        <taxon>Hypocreomycetidae</taxon>
        <taxon>Hypocreales</taxon>
        <taxon>Cordycipitaceae</taxon>
        <taxon>Beauveria</taxon>
    </lineage>
</organism>
<dbReference type="InterPro" id="IPR036388">
    <property type="entry name" value="WH-like_DNA-bd_sf"/>
</dbReference>
<dbReference type="InterPro" id="IPR000504">
    <property type="entry name" value="RRM_dom"/>
</dbReference>
<dbReference type="Pfam" id="PF00076">
    <property type="entry name" value="RRM_1"/>
    <property type="match status" value="1"/>
</dbReference>
<dbReference type="PRINTS" id="PR00302">
    <property type="entry name" value="LUPUSLA"/>
</dbReference>
<dbReference type="eggNOG" id="KOG0118">
    <property type="taxonomic scope" value="Eukaryota"/>
</dbReference>
<evidence type="ECO:0000313" key="6">
    <source>
        <dbReference type="EMBL" id="KGQ09331.1"/>
    </source>
</evidence>
<dbReference type="CDD" id="cd12291">
    <property type="entry name" value="RRM1_La"/>
    <property type="match status" value="1"/>
</dbReference>
<dbReference type="InterPro" id="IPR006630">
    <property type="entry name" value="La_HTH"/>
</dbReference>
<dbReference type="HOGENOM" id="CLU_043291_1_1_1"/>
<evidence type="ECO:0000313" key="7">
    <source>
        <dbReference type="Proteomes" id="UP000030106"/>
    </source>
</evidence>
<protein>
    <submittedName>
        <fullName evidence="6">La protein</fullName>
    </submittedName>
</protein>
<dbReference type="GO" id="GO:1990904">
    <property type="term" value="C:ribonucleoprotein complex"/>
    <property type="evidence" value="ECO:0007669"/>
    <property type="project" value="InterPro"/>
</dbReference>
<name>A0A0A2VN62_BEABA</name>
<dbReference type="InterPro" id="IPR012677">
    <property type="entry name" value="Nucleotide-bd_a/b_plait_sf"/>
</dbReference>
<dbReference type="STRING" id="1245745.A0A0A2VN62"/>
<dbReference type="Proteomes" id="UP000030106">
    <property type="component" value="Unassembled WGS sequence"/>
</dbReference>
<dbReference type="InterPro" id="IPR035979">
    <property type="entry name" value="RBD_domain_sf"/>
</dbReference>
<feature type="domain" description="HTH La-type RNA-binding" evidence="5">
    <location>
        <begin position="16"/>
        <end position="106"/>
    </location>
</feature>
<dbReference type="SUPFAM" id="SSF54928">
    <property type="entry name" value="RNA-binding domain, RBD"/>
    <property type="match status" value="1"/>
</dbReference>
<dbReference type="OrthoDB" id="439993at2759"/>
<dbReference type="InterPro" id="IPR002344">
    <property type="entry name" value="Lupus_La"/>
</dbReference>
<reference evidence="6 7" key="1">
    <citation type="submission" date="2012-10" db="EMBL/GenBank/DDBJ databases">
        <title>Genome sequencing and analysis of entomopathogenic fungi Beauveria bassiana D1-5.</title>
        <authorList>
            <person name="Li Q."/>
            <person name="Wang L."/>
            <person name="Zhang Z."/>
            <person name="Wang Q."/>
            <person name="Ren J."/>
            <person name="Wang M."/>
            <person name="Xu W."/>
            <person name="Wang J."/>
            <person name="Lu Y."/>
            <person name="Du Q."/>
            <person name="Sun Z."/>
        </authorList>
    </citation>
    <scope>NUCLEOTIDE SEQUENCE [LARGE SCALE GENOMIC DNA]</scope>
    <source>
        <strain evidence="6 7">D1-5</strain>
    </source>
</reference>
<dbReference type="GO" id="GO:0005634">
    <property type="term" value="C:nucleus"/>
    <property type="evidence" value="ECO:0007669"/>
    <property type="project" value="InterPro"/>
</dbReference>
<dbReference type="PROSITE" id="PS50102">
    <property type="entry name" value="RRM"/>
    <property type="match status" value="1"/>
</dbReference>
<dbReference type="EMBL" id="ANFO01000462">
    <property type="protein sequence ID" value="KGQ09331.1"/>
    <property type="molecule type" value="Genomic_DNA"/>
</dbReference>
<gene>
    <name evidence="6" type="ORF">BBAD15_g5315</name>
</gene>
<dbReference type="PROSITE" id="PS50961">
    <property type="entry name" value="HTH_LA"/>
    <property type="match status" value="1"/>
</dbReference>
<evidence type="ECO:0000256" key="2">
    <source>
        <dbReference type="PROSITE-ProRule" id="PRU00332"/>
    </source>
</evidence>
<feature type="domain" description="RRM" evidence="4">
    <location>
        <begin position="117"/>
        <end position="175"/>
    </location>
</feature>
<dbReference type="GO" id="GO:0003723">
    <property type="term" value="F:RNA binding"/>
    <property type="evidence" value="ECO:0007669"/>
    <property type="project" value="UniProtKB-UniRule"/>
</dbReference>
<comment type="caution">
    <text evidence="6">The sequence shown here is derived from an EMBL/GenBank/DDBJ whole genome shotgun (WGS) entry which is preliminary data.</text>
</comment>
<evidence type="ECO:0000256" key="1">
    <source>
        <dbReference type="ARBA" id="ARBA00022884"/>
    </source>
</evidence>
<sequence length="175" mass="20068">MISENRQKNNKFDPSQREVSDDPVAIRKQVEFYFGDWNFPQDKFMWENCGGAENKPIAVEKIHSFKRMRTFQPYSAVVAALRDSTFLDVEGEEGKETLKRKVPYKPQADARSKNEAATVYVKGFGDETPQTQFDMESFFAQFGEVKGLKLRRTPEGLFKGSVFVTFANEEAAKEL</sequence>
<proteinExistence type="predicted"/>
<accession>A0A0A2VN62</accession>
<dbReference type="GO" id="GO:0006396">
    <property type="term" value="P:RNA processing"/>
    <property type="evidence" value="ECO:0007669"/>
    <property type="project" value="InterPro"/>
</dbReference>
<dbReference type="SUPFAM" id="SSF46785">
    <property type="entry name" value="Winged helix' DNA-binding domain"/>
    <property type="match status" value="1"/>
</dbReference>
<evidence type="ECO:0000259" key="4">
    <source>
        <dbReference type="PROSITE" id="PS50102"/>
    </source>
</evidence>
<dbReference type="InterPro" id="IPR036390">
    <property type="entry name" value="WH_DNA-bd_sf"/>
</dbReference>
<dbReference type="Gene3D" id="3.30.70.330">
    <property type="match status" value="1"/>
</dbReference>
<dbReference type="SMART" id="SM00715">
    <property type="entry name" value="LA"/>
    <property type="match status" value="1"/>
</dbReference>
<evidence type="ECO:0000256" key="3">
    <source>
        <dbReference type="SAM" id="MobiDB-lite"/>
    </source>
</evidence>
<feature type="region of interest" description="Disordered" evidence="3">
    <location>
        <begin position="1"/>
        <end position="23"/>
    </location>
</feature>
<dbReference type="AlphaFoldDB" id="A0A0A2VN62"/>
<evidence type="ECO:0000259" key="5">
    <source>
        <dbReference type="PROSITE" id="PS50961"/>
    </source>
</evidence>
<dbReference type="Pfam" id="PF05383">
    <property type="entry name" value="La"/>
    <property type="match status" value="1"/>
</dbReference>
<keyword evidence="1 2" id="KW-0694">RNA-binding</keyword>